<dbReference type="Gene3D" id="2.30.40.10">
    <property type="entry name" value="Urease, subunit C, domain 1"/>
    <property type="match status" value="1"/>
</dbReference>
<feature type="domain" description="Amidohydrolase-related" evidence="12">
    <location>
        <begin position="62"/>
        <end position="446"/>
    </location>
</feature>
<proteinExistence type="inferred from homology"/>
<comment type="catalytic activity">
    <reaction evidence="8">
        <text>guanine + H2O + H(+) = xanthine + NH4(+)</text>
        <dbReference type="Rhea" id="RHEA:14665"/>
        <dbReference type="ChEBI" id="CHEBI:15377"/>
        <dbReference type="ChEBI" id="CHEBI:15378"/>
        <dbReference type="ChEBI" id="CHEBI:16235"/>
        <dbReference type="ChEBI" id="CHEBI:17712"/>
        <dbReference type="ChEBI" id="CHEBI:28938"/>
        <dbReference type="EC" id="3.5.4.3"/>
    </reaction>
</comment>
<evidence type="ECO:0000256" key="5">
    <source>
        <dbReference type="ARBA" id="ARBA00022723"/>
    </source>
</evidence>
<evidence type="ECO:0000313" key="13">
    <source>
        <dbReference type="EMBL" id="KAK3215438.1"/>
    </source>
</evidence>
<dbReference type="PANTHER" id="PTHR11271">
    <property type="entry name" value="GUANINE DEAMINASE"/>
    <property type="match status" value="1"/>
</dbReference>
<keyword evidence="7" id="KW-0862">Zinc</keyword>
<evidence type="ECO:0000259" key="12">
    <source>
        <dbReference type="Pfam" id="PF01979"/>
    </source>
</evidence>
<dbReference type="PANTHER" id="PTHR11271:SF49">
    <property type="entry name" value="GUANINE DEAMINASE"/>
    <property type="match status" value="1"/>
</dbReference>
<evidence type="ECO:0000256" key="9">
    <source>
        <dbReference type="ARBA" id="ARBA00056079"/>
    </source>
</evidence>
<keyword evidence="14" id="KW-1185">Reference proteome</keyword>
<evidence type="ECO:0000256" key="3">
    <source>
        <dbReference type="ARBA" id="ARBA00006745"/>
    </source>
</evidence>
<keyword evidence="5" id="KW-0479">Metal-binding</keyword>
<dbReference type="InterPro" id="IPR051607">
    <property type="entry name" value="Metallo-dep_hydrolases"/>
</dbReference>
<dbReference type="EMBL" id="WVTA01000003">
    <property type="protein sequence ID" value="KAK3215438.1"/>
    <property type="molecule type" value="Genomic_DNA"/>
</dbReference>
<accession>A0AAN6RK39</accession>
<dbReference type="InterPro" id="IPR006680">
    <property type="entry name" value="Amidohydro-rel"/>
</dbReference>
<comment type="similarity">
    <text evidence="3">Belongs to the metallo-dependent hydrolases superfamily. ATZ/TRZ family.</text>
</comment>
<dbReference type="InterPro" id="IPR011059">
    <property type="entry name" value="Metal-dep_hydrolase_composite"/>
</dbReference>
<keyword evidence="6" id="KW-0378">Hydrolase</keyword>
<evidence type="ECO:0000256" key="11">
    <source>
        <dbReference type="ARBA" id="ARBA00083147"/>
    </source>
</evidence>
<dbReference type="GO" id="GO:0005829">
    <property type="term" value="C:cytosol"/>
    <property type="evidence" value="ECO:0007669"/>
    <property type="project" value="TreeGrafter"/>
</dbReference>
<sequence>MTTKVFHGAIVHSLSLGELEIIENGTLIIDAAGVIIAFKKSQDEHLTIPEDAEIHQIPHGEFLIPGFIDTHNHAPQWPMRGLGQGLHILEWLDQVTFPFEARFADATYARSTYENTVSDFLRQGITTASYYGSRHAEATRILAEICLEKGQRAFVGKCNMDRNAPDYICELSAADSLEETKACVKYIRSMPGCSDPKHALVKPVLTPRFAICCTPELLQGLGDMMRGGEDLAMQTHFNEAEQEVKATRELFPELAARSEADLYESFGLMGPRSILAHCTIMTEYDKERLKALNCGVAHCPISNMTVGGGFMVAPIRDYLRRGIKVGLGTDSGGGWASQMLAVIRQAMIASNAREVISQGEDKGLLLEEVFYLATLGGAQVMCLEDQIGNFEVGKQFDAVWVSTTKGLESAMTPREEDDSLRIVFEKFIMSGDDRNIAHVFVRGRRVAGSRQ</sequence>
<dbReference type="AlphaFoldDB" id="A0AAN6RK39"/>
<gene>
    <name evidence="13" type="ORF">GRF29_19g3274917</name>
</gene>
<evidence type="ECO:0000256" key="7">
    <source>
        <dbReference type="ARBA" id="ARBA00022833"/>
    </source>
</evidence>
<evidence type="ECO:0000256" key="6">
    <source>
        <dbReference type="ARBA" id="ARBA00022801"/>
    </source>
</evidence>
<dbReference type="EC" id="3.5.4.3" evidence="4"/>
<name>A0AAN6RK39_9PLEO</name>
<protein>
    <recommendedName>
        <fullName evidence="10">Probable guanine deaminase</fullName>
        <ecNumber evidence="4">3.5.4.3</ecNumber>
    </recommendedName>
    <alternativeName>
        <fullName evidence="11">Guanine aminohydrolase</fullName>
    </alternativeName>
</protein>
<comment type="pathway">
    <text evidence="2">Purine metabolism; guanine degradation; xanthine from guanine: step 1/1.</text>
</comment>
<reference evidence="13 14" key="1">
    <citation type="submission" date="2021-02" db="EMBL/GenBank/DDBJ databases">
        <title>Genome assembly of Pseudopithomyces chartarum.</title>
        <authorList>
            <person name="Jauregui R."/>
            <person name="Singh J."/>
            <person name="Voisey C."/>
        </authorList>
    </citation>
    <scope>NUCLEOTIDE SEQUENCE [LARGE SCALE GENOMIC DNA]</scope>
    <source>
        <strain evidence="13 14">AGR01</strain>
    </source>
</reference>
<dbReference type="FunFam" id="3.20.20.140:FF:000022">
    <property type="entry name" value="Guanine deaminase"/>
    <property type="match status" value="1"/>
</dbReference>
<dbReference type="GO" id="GO:0008270">
    <property type="term" value="F:zinc ion binding"/>
    <property type="evidence" value="ECO:0007669"/>
    <property type="project" value="TreeGrafter"/>
</dbReference>
<dbReference type="GO" id="GO:0008892">
    <property type="term" value="F:guanine deaminase activity"/>
    <property type="evidence" value="ECO:0007669"/>
    <property type="project" value="UniProtKB-EC"/>
</dbReference>
<dbReference type="Gene3D" id="3.20.20.140">
    <property type="entry name" value="Metal-dependent hydrolases"/>
    <property type="match status" value="1"/>
</dbReference>
<dbReference type="GO" id="GO:0046098">
    <property type="term" value="P:guanine metabolic process"/>
    <property type="evidence" value="ECO:0007669"/>
    <property type="project" value="TreeGrafter"/>
</dbReference>
<evidence type="ECO:0000313" key="14">
    <source>
        <dbReference type="Proteomes" id="UP001280581"/>
    </source>
</evidence>
<dbReference type="InterPro" id="IPR032466">
    <property type="entry name" value="Metal_Hydrolase"/>
</dbReference>
<evidence type="ECO:0000256" key="8">
    <source>
        <dbReference type="ARBA" id="ARBA00051148"/>
    </source>
</evidence>
<evidence type="ECO:0000256" key="2">
    <source>
        <dbReference type="ARBA" id="ARBA00004984"/>
    </source>
</evidence>
<comment type="caution">
    <text evidence="13">The sequence shown here is derived from an EMBL/GenBank/DDBJ whole genome shotgun (WGS) entry which is preliminary data.</text>
</comment>
<evidence type="ECO:0000256" key="4">
    <source>
        <dbReference type="ARBA" id="ARBA00012781"/>
    </source>
</evidence>
<evidence type="ECO:0000256" key="1">
    <source>
        <dbReference type="ARBA" id="ARBA00001947"/>
    </source>
</evidence>
<comment type="cofactor">
    <cofactor evidence="1">
        <name>Zn(2+)</name>
        <dbReference type="ChEBI" id="CHEBI:29105"/>
    </cofactor>
</comment>
<dbReference type="Proteomes" id="UP001280581">
    <property type="component" value="Unassembled WGS sequence"/>
</dbReference>
<dbReference type="Pfam" id="PF01979">
    <property type="entry name" value="Amidohydro_1"/>
    <property type="match status" value="1"/>
</dbReference>
<comment type="function">
    <text evidence="9">Catalyzes the hydrolytic deamination of guanine, producing xanthine and ammonia.</text>
</comment>
<organism evidence="13 14">
    <name type="scientific">Pseudopithomyces chartarum</name>
    <dbReference type="NCBI Taxonomy" id="1892770"/>
    <lineage>
        <taxon>Eukaryota</taxon>
        <taxon>Fungi</taxon>
        <taxon>Dikarya</taxon>
        <taxon>Ascomycota</taxon>
        <taxon>Pezizomycotina</taxon>
        <taxon>Dothideomycetes</taxon>
        <taxon>Pleosporomycetidae</taxon>
        <taxon>Pleosporales</taxon>
        <taxon>Massarineae</taxon>
        <taxon>Didymosphaeriaceae</taxon>
        <taxon>Pseudopithomyces</taxon>
    </lineage>
</organism>
<dbReference type="SUPFAM" id="SSF51556">
    <property type="entry name" value="Metallo-dependent hydrolases"/>
    <property type="match status" value="1"/>
</dbReference>
<evidence type="ECO:0000256" key="10">
    <source>
        <dbReference type="ARBA" id="ARBA00069860"/>
    </source>
</evidence>